<dbReference type="Proteomes" id="UP000596202">
    <property type="component" value="Chromosome"/>
</dbReference>
<evidence type="ECO:0000313" key="3">
    <source>
        <dbReference type="Proteomes" id="UP000596202"/>
    </source>
</evidence>
<dbReference type="AlphaFoldDB" id="A0A9Q7ECM5"/>
<dbReference type="RefSeq" id="WP_002992493.1">
    <property type="nucleotide sequence ID" value="NZ_CP068108.1"/>
</dbReference>
<evidence type="ECO:0000256" key="1">
    <source>
        <dbReference type="SAM" id="SignalP"/>
    </source>
</evidence>
<reference evidence="2 3" key="1">
    <citation type="submission" date="2021-01" db="EMBL/GenBank/DDBJ databases">
        <title>FDA dAtabase for Regulatory Grade micrObial Sequences (FDA-ARGOS): Supporting development and validation of Infectious Disease Dx tests.</title>
        <authorList>
            <person name="Sproer C."/>
            <person name="Gronow S."/>
            <person name="Severitt S."/>
            <person name="Schroder I."/>
            <person name="Tallon L."/>
            <person name="Sadzewicz L."/>
            <person name="Zhao X."/>
            <person name="Boylan J."/>
            <person name="Ott S."/>
            <person name="Bowen H."/>
            <person name="Vavikolanu K."/>
            <person name="Mehta A."/>
            <person name="Aluvathingal J."/>
            <person name="Nadendla S."/>
            <person name="Lowell S."/>
            <person name="Myers T."/>
            <person name="Yan Y."/>
            <person name="Sichtig H."/>
        </authorList>
    </citation>
    <scope>NUCLEOTIDE SEQUENCE [LARGE SCALE GENOMIC DNA]</scope>
    <source>
        <strain evidence="2 3">FDAARGOS_1131</strain>
    </source>
</reference>
<dbReference type="GeneID" id="93527704"/>
<sequence length="107" mass="12481">MKKLMLMGAFLLSVGAFAQNQTYPRDPDLILCEQMPNFIPECHIRQGNVYTLPGEYVLEICLKESLPRDVIKEMIQEYICEYNKFPDYVRVLRVDYKTTPYPGGVRL</sequence>
<evidence type="ECO:0008006" key="4">
    <source>
        <dbReference type="Google" id="ProtNLM"/>
    </source>
</evidence>
<feature type="chain" id="PRO_5040371325" description="DUF4377 domain-containing protein" evidence="1">
    <location>
        <begin position="19"/>
        <end position="107"/>
    </location>
</feature>
<organism evidence="2 3">
    <name type="scientific">Myroides odoratus</name>
    <name type="common">Flavobacterium odoratum</name>
    <dbReference type="NCBI Taxonomy" id="256"/>
    <lineage>
        <taxon>Bacteria</taxon>
        <taxon>Pseudomonadati</taxon>
        <taxon>Bacteroidota</taxon>
        <taxon>Flavobacteriia</taxon>
        <taxon>Flavobacteriales</taxon>
        <taxon>Flavobacteriaceae</taxon>
        <taxon>Myroides</taxon>
    </lineage>
</organism>
<protein>
    <recommendedName>
        <fullName evidence="4">DUF4377 domain-containing protein</fullName>
    </recommendedName>
</protein>
<accession>A0A9Q7ECM5</accession>
<dbReference type="EMBL" id="CP068108">
    <property type="protein sequence ID" value="QQU01775.1"/>
    <property type="molecule type" value="Genomic_DNA"/>
</dbReference>
<evidence type="ECO:0000313" key="2">
    <source>
        <dbReference type="EMBL" id="QQU01775.1"/>
    </source>
</evidence>
<name>A0A9Q7ECM5_MYROD</name>
<proteinExistence type="predicted"/>
<feature type="signal peptide" evidence="1">
    <location>
        <begin position="1"/>
        <end position="18"/>
    </location>
</feature>
<dbReference type="OrthoDB" id="1463476at2"/>
<gene>
    <name evidence="2" type="ORF">I6I88_08555</name>
</gene>
<keyword evidence="1" id="KW-0732">Signal</keyword>